<evidence type="ECO:0000256" key="2">
    <source>
        <dbReference type="ARBA" id="ARBA00022525"/>
    </source>
</evidence>
<dbReference type="Proteomes" id="UP000887565">
    <property type="component" value="Unplaced"/>
</dbReference>
<sequence length="169" mass="20314">MIDAASGLSFGKRSLSRIYTEVELPDMAFKYDHYLFNASYNYVDLSFDENALWAVYRYEHEHYLVAVQLNYNTLDIQKTWNLTEVSHYDVGNTFVICGTLYLVDNAYDLQSHVSRGFDFYREKWRHLKNVYWKNLHKNTNMAAYNRYDKLIYVTDHGYYFTVEADLKWR</sequence>
<dbReference type="PROSITE" id="PS51132">
    <property type="entry name" value="OLF"/>
    <property type="match status" value="1"/>
</dbReference>
<reference evidence="6" key="1">
    <citation type="submission" date="2022-11" db="UniProtKB">
        <authorList>
            <consortium name="WormBaseParasite"/>
        </authorList>
    </citation>
    <scope>IDENTIFICATION</scope>
</reference>
<dbReference type="OMA" id="HEHYLVA"/>
<evidence type="ECO:0000256" key="1">
    <source>
        <dbReference type="ARBA" id="ARBA00004613"/>
    </source>
</evidence>
<dbReference type="GO" id="GO:0005615">
    <property type="term" value="C:extracellular space"/>
    <property type="evidence" value="ECO:0007669"/>
    <property type="project" value="TreeGrafter"/>
</dbReference>
<evidence type="ECO:0000259" key="4">
    <source>
        <dbReference type="PROSITE" id="PS51132"/>
    </source>
</evidence>
<dbReference type="AlphaFoldDB" id="A0A915K7W5"/>
<evidence type="ECO:0000256" key="3">
    <source>
        <dbReference type="PROSITE-ProRule" id="PRU00446"/>
    </source>
</evidence>
<evidence type="ECO:0000313" key="5">
    <source>
        <dbReference type="Proteomes" id="UP000887565"/>
    </source>
</evidence>
<proteinExistence type="predicted"/>
<comment type="subcellular location">
    <subcellularLocation>
        <location evidence="1">Secreted</location>
    </subcellularLocation>
</comment>
<comment type="caution">
    <text evidence="3">Lacks conserved residue(s) required for the propagation of feature annotation.</text>
</comment>
<dbReference type="Pfam" id="PF02191">
    <property type="entry name" value="OLF"/>
    <property type="match status" value="1"/>
</dbReference>
<organism evidence="5 6">
    <name type="scientific">Romanomermis culicivorax</name>
    <name type="common">Nematode worm</name>
    <dbReference type="NCBI Taxonomy" id="13658"/>
    <lineage>
        <taxon>Eukaryota</taxon>
        <taxon>Metazoa</taxon>
        <taxon>Ecdysozoa</taxon>
        <taxon>Nematoda</taxon>
        <taxon>Enoplea</taxon>
        <taxon>Dorylaimia</taxon>
        <taxon>Mermithida</taxon>
        <taxon>Mermithoidea</taxon>
        <taxon>Mermithidae</taxon>
        <taxon>Romanomermis</taxon>
    </lineage>
</organism>
<keyword evidence="2" id="KW-0964">Secreted</keyword>
<accession>A0A915K7W5</accession>
<evidence type="ECO:0000313" key="6">
    <source>
        <dbReference type="WBParaSite" id="nRc.2.0.1.t34827-RA"/>
    </source>
</evidence>
<dbReference type="WBParaSite" id="nRc.2.0.1.t34827-RA">
    <property type="protein sequence ID" value="nRc.2.0.1.t34827-RA"/>
    <property type="gene ID" value="nRc.2.0.1.g34827"/>
</dbReference>
<dbReference type="SMART" id="SM00284">
    <property type="entry name" value="OLF"/>
    <property type="match status" value="1"/>
</dbReference>
<dbReference type="PANTHER" id="PTHR23192:SF85">
    <property type="entry name" value="GLIOMEDIN"/>
    <property type="match status" value="1"/>
</dbReference>
<feature type="domain" description="Olfactomedin-like" evidence="4">
    <location>
        <begin position="1"/>
        <end position="168"/>
    </location>
</feature>
<name>A0A915K7W5_ROMCU</name>
<dbReference type="PANTHER" id="PTHR23192">
    <property type="entry name" value="OLFACTOMEDIN-RELATED"/>
    <property type="match status" value="1"/>
</dbReference>
<dbReference type="InterPro" id="IPR003112">
    <property type="entry name" value="Olfac-like_dom"/>
</dbReference>
<dbReference type="InterPro" id="IPR050605">
    <property type="entry name" value="Olfactomedin-like_domain"/>
</dbReference>
<dbReference type="GO" id="GO:0007165">
    <property type="term" value="P:signal transduction"/>
    <property type="evidence" value="ECO:0007669"/>
    <property type="project" value="TreeGrafter"/>
</dbReference>
<keyword evidence="5" id="KW-1185">Reference proteome</keyword>
<protein>
    <submittedName>
        <fullName evidence="6">Olfactomedin-like domain-containing protein</fullName>
    </submittedName>
</protein>